<organism evidence="1 2">
    <name type="scientific">Dankookia rubra</name>
    <dbReference type="NCBI Taxonomy" id="1442381"/>
    <lineage>
        <taxon>Bacteria</taxon>
        <taxon>Pseudomonadati</taxon>
        <taxon>Pseudomonadota</taxon>
        <taxon>Alphaproteobacteria</taxon>
        <taxon>Acetobacterales</taxon>
        <taxon>Roseomonadaceae</taxon>
        <taxon>Dankookia</taxon>
    </lineage>
</organism>
<dbReference type="Pfam" id="PF21810">
    <property type="entry name" value="DUF6880"/>
    <property type="match status" value="1"/>
</dbReference>
<reference evidence="1 2" key="1">
    <citation type="journal article" date="2016" name="J. Microbiol.">
        <title>Dankookia rubra gen. nov., sp. nov., an alphaproteobacterium isolated from sediment of a shallow stream.</title>
        <authorList>
            <person name="Kim W.H."/>
            <person name="Kim D.H."/>
            <person name="Kang K."/>
            <person name="Ahn T.Y."/>
        </authorList>
    </citation>
    <scope>NUCLEOTIDE SEQUENCE [LARGE SCALE GENOMIC DNA]</scope>
    <source>
        <strain evidence="1 2">JCM30602</strain>
    </source>
</reference>
<proteinExistence type="predicted"/>
<dbReference type="RefSeq" id="WP_133290702.1">
    <property type="nucleotide sequence ID" value="NZ_SMSJ01000037.1"/>
</dbReference>
<keyword evidence="2" id="KW-1185">Reference proteome</keyword>
<sequence>MASRKTVTLDNLTVLGVERLAAILMELAEGDAEVKRRLRLELAAQSGGDTIAAEIGKRITTLRSARSFIDWQKRRDFVKDLDLQRAMIVDRVAQSRADLALDLMWRFMDLAEPVLNRVDDSNGSVGDVFRTACEDLGAIAAKAKPDPVSLADRVFAAVTDNDYGVFDGLVRIMLPALGDVGAAHLKDRLTRALADRSRKPGERDYHALVLRSALQTLADGQADVDAYIALVPPEERRMPHQGAEIGRRLLAAGRASEALAMLEGARPKRSATRGGRDDDLFLIGFPADNAWEETYIEALEVTAKKDEAQRLRWAAFEQRLSADQLRAYLKRLPDFEDVEAEERAMQHALGFRSFSAALGFLMSWPDQARAAQLVLTRASEINGNLYELLEPAARLIEGKHPLAATLLRRAMIDDTLDGVKSTRYKHAARHLRECRSLAAGIRDSGAFETHEAFVGRLRARHGRKTGFWSQVSEVAGDGG</sequence>
<name>A0A4R5QBI8_9PROT</name>
<evidence type="ECO:0000313" key="2">
    <source>
        <dbReference type="Proteomes" id="UP000295096"/>
    </source>
</evidence>
<dbReference type="EMBL" id="SMSJ01000037">
    <property type="protein sequence ID" value="TDH60462.1"/>
    <property type="molecule type" value="Genomic_DNA"/>
</dbReference>
<evidence type="ECO:0000313" key="1">
    <source>
        <dbReference type="EMBL" id="TDH60462.1"/>
    </source>
</evidence>
<dbReference type="OrthoDB" id="7183688at2"/>
<accession>A0A4R5QBI8</accession>
<dbReference type="Proteomes" id="UP000295096">
    <property type="component" value="Unassembled WGS sequence"/>
</dbReference>
<dbReference type="InterPro" id="IPR049245">
    <property type="entry name" value="DUF6880"/>
</dbReference>
<gene>
    <name evidence="1" type="ORF">E2C06_21685</name>
</gene>
<protein>
    <submittedName>
        <fullName evidence="1">Uncharacterized protein</fullName>
    </submittedName>
</protein>
<comment type="caution">
    <text evidence="1">The sequence shown here is derived from an EMBL/GenBank/DDBJ whole genome shotgun (WGS) entry which is preliminary data.</text>
</comment>
<dbReference type="AlphaFoldDB" id="A0A4R5QBI8"/>